<sequence length="88" mass="10403">MDIIQCIQEKVDKIFDEIYSINECQPAFTISLLFEGAGDNKHDMEHKIVLTVEHNDFAFSKVIFPNVKNTYGYESLEEEMRYLYNRTM</sequence>
<evidence type="ECO:0000313" key="2">
    <source>
        <dbReference type="Proteomes" id="UP000367750"/>
    </source>
</evidence>
<protein>
    <submittedName>
        <fullName evidence="1">Uncharacterized protein</fullName>
    </submittedName>
</protein>
<comment type="caution">
    <text evidence="1">The sequence shown here is derived from an EMBL/GenBank/DDBJ whole genome shotgun (WGS) entry which is preliminary data.</text>
</comment>
<dbReference type="Proteomes" id="UP000367750">
    <property type="component" value="Unassembled WGS sequence"/>
</dbReference>
<accession>A0A5J5GHV7</accession>
<name>A0A5J5GHV7_9BACL</name>
<proteinExistence type="predicted"/>
<evidence type="ECO:0000313" key="1">
    <source>
        <dbReference type="EMBL" id="KAA9007303.1"/>
    </source>
</evidence>
<organism evidence="1 2">
    <name type="scientific">Paenibacillus spiritus</name>
    <dbReference type="NCBI Taxonomy" id="2496557"/>
    <lineage>
        <taxon>Bacteria</taxon>
        <taxon>Bacillati</taxon>
        <taxon>Bacillota</taxon>
        <taxon>Bacilli</taxon>
        <taxon>Bacillales</taxon>
        <taxon>Paenibacillaceae</taxon>
        <taxon>Paenibacillus</taxon>
    </lineage>
</organism>
<gene>
    <name evidence="1" type="ORF">F4V43_02110</name>
</gene>
<dbReference type="EMBL" id="VYKK01000004">
    <property type="protein sequence ID" value="KAA9007303.1"/>
    <property type="molecule type" value="Genomic_DNA"/>
</dbReference>
<dbReference type="RefSeq" id="WP_150456593.1">
    <property type="nucleotide sequence ID" value="NZ_VYKK01000004.1"/>
</dbReference>
<dbReference type="OrthoDB" id="3035204at2"/>
<keyword evidence="2" id="KW-1185">Reference proteome</keyword>
<dbReference type="AlphaFoldDB" id="A0A5J5GHV7"/>
<reference evidence="1 2" key="1">
    <citation type="submission" date="2019-09" db="EMBL/GenBank/DDBJ databases">
        <title>Bacillus ochoae sp. nov., Paenibacillus whitsoniae sp. nov., Paenibacillus spiritus sp. nov. Isolated from the Mars Exploration Rover during spacecraft assembly.</title>
        <authorList>
            <person name="Seuylemezian A."/>
            <person name="Vaishampayan P."/>
        </authorList>
    </citation>
    <scope>NUCLEOTIDE SEQUENCE [LARGE SCALE GENOMIC DNA]</scope>
    <source>
        <strain evidence="1 2">MER_111</strain>
    </source>
</reference>